<reference evidence="5 6" key="1">
    <citation type="journal article" date="2019" name="Int. J. Syst. Evol. Microbiol.">
        <title>The Global Catalogue of Microorganisms (GCM) 10K type strain sequencing project: providing services to taxonomists for standard genome sequencing and annotation.</title>
        <authorList>
            <consortium name="The Broad Institute Genomics Platform"/>
            <consortium name="The Broad Institute Genome Sequencing Center for Infectious Disease"/>
            <person name="Wu L."/>
            <person name="Ma J."/>
        </authorList>
    </citation>
    <scope>NUCLEOTIDE SEQUENCE [LARGE SCALE GENOMIC DNA]</scope>
    <source>
        <strain evidence="5 6">JCM 15089</strain>
    </source>
</reference>
<dbReference type="InterPro" id="IPR028082">
    <property type="entry name" value="Peripla_BP_I"/>
</dbReference>
<dbReference type="SUPFAM" id="SSF47413">
    <property type="entry name" value="lambda repressor-like DNA-binding domains"/>
    <property type="match status" value="1"/>
</dbReference>
<dbReference type="PROSITE" id="PS50932">
    <property type="entry name" value="HTH_LACI_2"/>
    <property type="match status" value="1"/>
</dbReference>
<gene>
    <name evidence="5" type="ORF">GCM10008942_33070</name>
</gene>
<evidence type="ECO:0000256" key="3">
    <source>
        <dbReference type="ARBA" id="ARBA00023163"/>
    </source>
</evidence>
<dbReference type="InterPro" id="IPR010982">
    <property type="entry name" value="Lambda_DNA-bd_dom_sf"/>
</dbReference>
<dbReference type="InterPro" id="IPR000843">
    <property type="entry name" value="HTH_LacI"/>
</dbReference>
<dbReference type="InterPro" id="IPR046335">
    <property type="entry name" value="LacI/GalR-like_sensor"/>
</dbReference>
<accession>A0ABN1F4E2</accession>
<organism evidence="5 6">
    <name type="scientific">Rhizomicrobium electricum</name>
    <dbReference type="NCBI Taxonomy" id="480070"/>
    <lineage>
        <taxon>Bacteria</taxon>
        <taxon>Pseudomonadati</taxon>
        <taxon>Pseudomonadota</taxon>
        <taxon>Alphaproteobacteria</taxon>
        <taxon>Micropepsales</taxon>
        <taxon>Micropepsaceae</taxon>
        <taxon>Rhizomicrobium</taxon>
    </lineage>
</organism>
<dbReference type="GO" id="GO:0003677">
    <property type="term" value="F:DNA binding"/>
    <property type="evidence" value="ECO:0007669"/>
    <property type="project" value="UniProtKB-KW"/>
</dbReference>
<dbReference type="Gene3D" id="3.40.50.2300">
    <property type="match status" value="2"/>
</dbReference>
<evidence type="ECO:0000313" key="5">
    <source>
        <dbReference type="EMBL" id="GAA0581592.1"/>
    </source>
</evidence>
<dbReference type="CDD" id="cd01545">
    <property type="entry name" value="PBP1_SalR"/>
    <property type="match status" value="1"/>
</dbReference>
<dbReference type="PANTHER" id="PTHR30146:SF153">
    <property type="entry name" value="LACTOSE OPERON REPRESSOR"/>
    <property type="match status" value="1"/>
</dbReference>
<dbReference type="Proteomes" id="UP001499951">
    <property type="component" value="Unassembled WGS sequence"/>
</dbReference>
<dbReference type="CDD" id="cd01392">
    <property type="entry name" value="HTH_LacI"/>
    <property type="match status" value="1"/>
</dbReference>
<dbReference type="RefSeq" id="WP_166935098.1">
    <property type="nucleotide sequence ID" value="NZ_BAAADD010000009.1"/>
</dbReference>
<evidence type="ECO:0000256" key="1">
    <source>
        <dbReference type="ARBA" id="ARBA00023015"/>
    </source>
</evidence>
<evidence type="ECO:0000259" key="4">
    <source>
        <dbReference type="PROSITE" id="PS50932"/>
    </source>
</evidence>
<feature type="domain" description="HTH lacI-type" evidence="4">
    <location>
        <begin position="16"/>
        <end position="70"/>
    </location>
</feature>
<dbReference type="Gene3D" id="1.10.260.40">
    <property type="entry name" value="lambda repressor-like DNA-binding domains"/>
    <property type="match status" value="1"/>
</dbReference>
<keyword evidence="6" id="KW-1185">Reference proteome</keyword>
<sequence>MRDPLNGSPPEAPKPATIYDVAERANVSIKTVSKVINNLPEVSRLTRSRVQAVIEELSYRPNQLARGLASQRSFMVGLFCDAPAAGSGYIARIQMAILTMCQKEGYHLIVECIHATNQNIAQQVHALVAQSKLAGVVLTPPLSDLPTLIDALKATGTPIVRFSPEAAVPDVIDVDIDNCQAAYDITKYLIGLGHRRIGFIRGPLEHADARARYEGYCRAIAEADIPFLDEYCQTGNYTYRAGMLAGEKLLTLKDRPTAIFASNDDMASGVMASSIRYNLRLPQDLSVAGFDDAIFAHAMYPRLTTCRQPIADMAEAAFLALIHHGDKPIGPLTLPHKIIVRGSTARPPTA</sequence>
<proteinExistence type="predicted"/>
<dbReference type="Pfam" id="PF13377">
    <property type="entry name" value="Peripla_BP_3"/>
    <property type="match status" value="1"/>
</dbReference>
<evidence type="ECO:0000256" key="2">
    <source>
        <dbReference type="ARBA" id="ARBA00023125"/>
    </source>
</evidence>
<dbReference type="SUPFAM" id="SSF53822">
    <property type="entry name" value="Periplasmic binding protein-like I"/>
    <property type="match status" value="1"/>
</dbReference>
<name>A0ABN1F4E2_9PROT</name>
<dbReference type="EMBL" id="BAAADD010000009">
    <property type="protein sequence ID" value="GAA0581592.1"/>
    <property type="molecule type" value="Genomic_DNA"/>
</dbReference>
<dbReference type="PANTHER" id="PTHR30146">
    <property type="entry name" value="LACI-RELATED TRANSCRIPTIONAL REPRESSOR"/>
    <property type="match status" value="1"/>
</dbReference>
<dbReference type="SMART" id="SM00354">
    <property type="entry name" value="HTH_LACI"/>
    <property type="match status" value="1"/>
</dbReference>
<keyword evidence="2 5" id="KW-0238">DNA-binding</keyword>
<keyword evidence="3" id="KW-0804">Transcription</keyword>
<evidence type="ECO:0000313" key="6">
    <source>
        <dbReference type="Proteomes" id="UP001499951"/>
    </source>
</evidence>
<protein>
    <submittedName>
        <fullName evidence="5">LacI family DNA-binding transcriptional regulator</fullName>
    </submittedName>
</protein>
<dbReference type="Pfam" id="PF00356">
    <property type="entry name" value="LacI"/>
    <property type="match status" value="1"/>
</dbReference>
<comment type="caution">
    <text evidence="5">The sequence shown here is derived from an EMBL/GenBank/DDBJ whole genome shotgun (WGS) entry which is preliminary data.</text>
</comment>
<dbReference type="PROSITE" id="PS00356">
    <property type="entry name" value="HTH_LACI_1"/>
    <property type="match status" value="1"/>
</dbReference>
<keyword evidence="1" id="KW-0805">Transcription regulation</keyword>